<gene>
    <name evidence="2" type="ORF">BSF38_03059</name>
</gene>
<dbReference type="Proteomes" id="UP000186309">
    <property type="component" value="Chromosome"/>
</dbReference>
<feature type="transmembrane region" description="Helical" evidence="1">
    <location>
        <begin position="216"/>
        <end position="233"/>
    </location>
</feature>
<dbReference type="OrthoDB" id="272864at2"/>
<dbReference type="STRING" id="1387353.BSF38_03059"/>
<protein>
    <recommendedName>
        <fullName evidence="4">DUF4239 domain-containing protein</fullName>
    </recommendedName>
</protein>
<evidence type="ECO:0000256" key="1">
    <source>
        <dbReference type="SAM" id="Phobius"/>
    </source>
</evidence>
<organism evidence="2 3">
    <name type="scientific">Paludisphaera borealis</name>
    <dbReference type="NCBI Taxonomy" id="1387353"/>
    <lineage>
        <taxon>Bacteria</taxon>
        <taxon>Pseudomonadati</taxon>
        <taxon>Planctomycetota</taxon>
        <taxon>Planctomycetia</taxon>
        <taxon>Isosphaerales</taxon>
        <taxon>Isosphaeraceae</taxon>
        <taxon>Paludisphaera</taxon>
    </lineage>
</organism>
<keyword evidence="1" id="KW-0472">Membrane</keyword>
<dbReference type="InterPro" id="IPR025333">
    <property type="entry name" value="DUF4239"/>
</dbReference>
<reference evidence="3" key="1">
    <citation type="submission" date="2016-12" db="EMBL/GenBank/DDBJ databases">
        <title>Comparative genomics of four Isosphaeraceae planctomycetes: a common pool of plasmids and glycoside hydrolase genes.</title>
        <authorList>
            <person name="Ivanova A."/>
        </authorList>
    </citation>
    <scope>NUCLEOTIDE SEQUENCE [LARGE SCALE GENOMIC DNA]</scope>
    <source>
        <strain evidence="3">PX4</strain>
    </source>
</reference>
<sequence>MHSGGPFDLLPIWGVFSATVAVVVLSIEGGFRLGRYRRRYSESEDRPPVGEMVAATLGLLAFFLAFTFGLASSRFDVRRDLVIDEANAIGTTYLRAALLPEPHRTEVRSLLREYADVRLAAVQPGKLSQSIGRSVELHARLWAHAIDVGEKNPNSIVVGLFIGSLNEVIDLHTKRLSLGVRNRIPGAIWATLYLVTILGTSVLGYHTGLTGSGRSLAMLALVLAFSAVMTLVVDLDRPQEGLLQVSHQALIELRDSFKATDP</sequence>
<keyword evidence="3" id="KW-1185">Reference proteome</keyword>
<evidence type="ECO:0008006" key="4">
    <source>
        <dbReference type="Google" id="ProtNLM"/>
    </source>
</evidence>
<keyword evidence="1" id="KW-1133">Transmembrane helix</keyword>
<dbReference type="Pfam" id="PF14023">
    <property type="entry name" value="Bestrophin-like"/>
    <property type="match status" value="1"/>
</dbReference>
<name>A0A1U7CRI4_9BACT</name>
<evidence type="ECO:0000313" key="3">
    <source>
        <dbReference type="Proteomes" id="UP000186309"/>
    </source>
</evidence>
<evidence type="ECO:0000313" key="2">
    <source>
        <dbReference type="EMBL" id="APW61542.1"/>
    </source>
</evidence>
<dbReference type="RefSeq" id="WP_076346974.1">
    <property type="nucleotide sequence ID" value="NZ_CP019082.1"/>
</dbReference>
<proteinExistence type="predicted"/>
<dbReference type="EMBL" id="CP019082">
    <property type="protein sequence ID" value="APW61542.1"/>
    <property type="molecule type" value="Genomic_DNA"/>
</dbReference>
<feature type="transmembrane region" description="Helical" evidence="1">
    <location>
        <begin position="12"/>
        <end position="31"/>
    </location>
</feature>
<feature type="transmembrane region" description="Helical" evidence="1">
    <location>
        <begin position="52"/>
        <end position="71"/>
    </location>
</feature>
<dbReference type="AlphaFoldDB" id="A0A1U7CRI4"/>
<dbReference type="KEGG" id="pbor:BSF38_03059"/>
<keyword evidence="1" id="KW-0812">Transmembrane</keyword>
<accession>A0A1U7CRI4</accession>
<feature type="transmembrane region" description="Helical" evidence="1">
    <location>
        <begin position="186"/>
        <end position="204"/>
    </location>
</feature>